<evidence type="ECO:0008006" key="4">
    <source>
        <dbReference type="Google" id="ProtNLM"/>
    </source>
</evidence>
<dbReference type="STRING" id="585531.HMPREF0063_11378"/>
<feature type="transmembrane region" description="Helical" evidence="1">
    <location>
        <begin position="260"/>
        <end position="283"/>
    </location>
</feature>
<dbReference type="Pfam" id="PF09852">
    <property type="entry name" value="DUF2079"/>
    <property type="match status" value="1"/>
</dbReference>
<sequence>MPISPSSTEAVGRRGALLVTSVALLTGAAHAVLAVRQFERFELRSWDNAIFEQALRGYAGWGAPIVDVKGPGFHVLGDHFSPIYAVLAPVYRLVPAAQTLLLAQVLLLTVSTLVIGRLALRHLGPVVAVGTTAAYGLSFGLQSAVVAEFHEVAFGAPLLALAGAAWVDRRPDRVVLWSLPLLLVKEDLGLTVAVIGAVLWWAGERRRGLLLVAAGVVTFVLVLTVVLPGFNAEGSYAYTSTLGGERGIVATVLTATDTKLLTLLLTFAITGLAALFSPWAWLVVPTFAWRFAGDVPFYWGTEWHYSVLLMPIVFCAAIDAAVQRPSVRRLLPVGAVVTVVTLAGSPVLRVLDADLYRDPPRAEVAREAIEAVPVGAPVVADIALLTHVVTDHRAYWLGTVGDAEPRHVLVDTTAGIGSPADPVAWAEDRFGGRWRTVVEGEGIVLASRTD</sequence>
<feature type="transmembrane region" description="Helical" evidence="1">
    <location>
        <begin position="208"/>
        <end position="230"/>
    </location>
</feature>
<protein>
    <recommendedName>
        <fullName evidence="4">Tat pathway signal sequence domain protein</fullName>
    </recommendedName>
</protein>
<dbReference type="RefSeq" id="WP_007078399.1">
    <property type="nucleotide sequence ID" value="NZ_CM001024.1"/>
</dbReference>
<feature type="transmembrane region" description="Helical" evidence="1">
    <location>
        <begin position="123"/>
        <end position="143"/>
    </location>
</feature>
<dbReference type="HOGENOM" id="CLU_029114_0_0_11"/>
<evidence type="ECO:0000313" key="2">
    <source>
        <dbReference type="EMBL" id="EFQ83715.1"/>
    </source>
</evidence>
<keyword evidence="1" id="KW-1133">Transmembrane helix</keyword>
<keyword evidence="1" id="KW-0812">Transmembrane</keyword>
<dbReference type="Proteomes" id="UP000003111">
    <property type="component" value="Unassembled WGS sequence"/>
</dbReference>
<feature type="transmembrane region" description="Helical" evidence="1">
    <location>
        <begin position="96"/>
        <end position="116"/>
    </location>
</feature>
<evidence type="ECO:0000256" key="1">
    <source>
        <dbReference type="SAM" id="Phobius"/>
    </source>
</evidence>
<comment type="caution">
    <text evidence="2">The sequence shown here is derived from an EMBL/GenBank/DDBJ whole genome shotgun (WGS) entry which is preliminary data.</text>
</comment>
<accession>E2SBG9</accession>
<feature type="transmembrane region" description="Helical" evidence="1">
    <location>
        <begin position="303"/>
        <end position="322"/>
    </location>
</feature>
<dbReference type="eggNOG" id="COG3463">
    <property type="taxonomic scope" value="Bacteria"/>
</dbReference>
<reference evidence="2" key="1">
    <citation type="submission" date="2010-08" db="EMBL/GenBank/DDBJ databases">
        <authorList>
            <person name="Muzny D."/>
            <person name="Qin X."/>
            <person name="Buhay C."/>
            <person name="Dugan-Rocha S."/>
            <person name="Ding Y."/>
            <person name="Chen G."/>
            <person name="Hawes A."/>
            <person name="Holder M."/>
            <person name="Jhangiani S."/>
            <person name="Johnson A."/>
            <person name="Khan Z."/>
            <person name="Li Z."/>
            <person name="Liu W."/>
            <person name="Liu X."/>
            <person name="Perez L."/>
            <person name="Shen H."/>
            <person name="Wang Q."/>
            <person name="Watt J."/>
            <person name="Xi L."/>
            <person name="Xin Y."/>
            <person name="Zhou J."/>
            <person name="Deng J."/>
            <person name="Jiang H."/>
            <person name="Liu Y."/>
            <person name="Qu J."/>
            <person name="Song X.-Z."/>
            <person name="Zhang L."/>
            <person name="Villasana D."/>
            <person name="Johnson A."/>
            <person name="Liu J."/>
            <person name="Liyanage D."/>
            <person name="Lorensuhewa L."/>
            <person name="Robinson T."/>
            <person name="Song A."/>
            <person name="Song B.-B."/>
            <person name="Dinh H."/>
            <person name="Thornton R."/>
            <person name="Coyle M."/>
            <person name="Francisco L."/>
            <person name="Jackson L."/>
            <person name="Javaid M."/>
            <person name="Korchina V."/>
            <person name="Kovar C."/>
            <person name="Mata R."/>
            <person name="Mathew T."/>
            <person name="Ngo R."/>
            <person name="Nguyen L."/>
            <person name="Nguyen N."/>
            <person name="Okwuonu G."/>
            <person name="Ongeri F."/>
            <person name="Pham C."/>
            <person name="Simmons D."/>
            <person name="Wilczek-Boney K."/>
            <person name="Hale W."/>
            <person name="Jakkamsetti A."/>
            <person name="Pham P."/>
            <person name="Ruth R."/>
            <person name="San Lucas F."/>
            <person name="Warren J."/>
            <person name="Zhang J."/>
            <person name="Zhao Z."/>
            <person name="Zhou C."/>
            <person name="Zhu D."/>
            <person name="Lee S."/>
            <person name="Bess C."/>
            <person name="Blankenburg K."/>
            <person name="Forbes L."/>
            <person name="Fu Q."/>
            <person name="Gubbala S."/>
            <person name="Hirani K."/>
            <person name="Jayaseelan J.C."/>
            <person name="Lara F."/>
            <person name="Munidasa M."/>
            <person name="Palculict T."/>
            <person name="Patil S."/>
            <person name="Pu L.-L."/>
            <person name="Saada N."/>
            <person name="Tang L."/>
            <person name="Weissenberger G."/>
            <person name="Zhu Y."/>
            <person name="Hemphill L."/>
            <person name="Shang Y."/>
            <person name="Youmans B."/>
            <person name="Ayvaz T."/>
            <person name="Ross M."/>
            <person name="Santibanez J."/>
            <person name="Aqrawi P."/>
            <person name="Gross S."/>
            <person name="Joshi V."/>
            <person name="Fowler G."/>
            <person name="Nazareth L."/>
            <person name="Reid J."/>
            <person name="Worley K."/>
            <person name="Petrosino J."/>
            <person name="Highlander S."/>
            <person name="Gibbs R."/>
        </authorList>
    </citation>
    <scope>NUCLEOTIDE SEQUENCE [LARGE SCALE GENOMIC DNA]</scope>
    <source>
        <strain evidence="2">DSM 15272</strain>
    </source>
</reference>
<dbReference type="OrthoDB" id="5240834at2"/>
<feature type="transmembrane region" description="Helical" evidence="1">
    <location>
        <begin position="174"/>
        <end position="202"/>
    </location>
</feature>
<proteinExistence type="predicted"/>
<keyword evidence="1" id="KW-0472">Membrane</keyword>
<gene>
    <name evidence="2" type="ORF">HMPREF0063_11378</name>
</gene>
<dbReference type="AlphaFoldDB" id="E2SBG9"/>
<name>E2SBG9_9ACTN</name>
<keyword evidence="3" id="KW-1185">Reference proteome</keyword>
<dbReference type="EMBL" id="ACLF03000004">
    <property type="protein sequence ID" value="EFQ83715.1"/>
    <property type="molecule type" value="Genomic_DNA"/>
</dbReference>
<organism evidence="2 3">
    <name type="scientific">Aeromicrobium marinum DSM 15272</name>
    <dbReference type="NCBI Taxonomy" id="585531"/>
    <lineage>
        <taxon>Bacteria</taxon>
        <taxon>Bacillati</taxon>
        <taxon>Actinomycetota</taxon>
        <taxon>Actinomycetes</taxon>
        <taxon>Propionibacteriales</taxon>
        <taxon>Nocardioidaceae</taxon>
        <taxon>Aeromicrobium</taxon>
    </lineage>
</organism>
<dbReference type="InterPro" id="IPR018650">
    <property type="entry name" value="STSV1_Orf64"/>
</dbReference>
<evidence type="ECO:0000313" key="3">
    <source>
        <dbReference type="Proteomes" id="UP000003111"/>
    </source>
</evidence>